<dbReference type="Proteomes" id="UP000298458">
    <property type="component" value="Unassembled WGS sequence"/>
</dbReference>
<organism evidence="1 2">
    <name type="scientific">Leptospira fletcheri</name>
    <dbReference type="NCBI Taxonomy" id="2484981"/>
    <lineage>
        <taxon>Bacteria</taxon>
        <taxon>Pseudomonadati</taxon>
        <taxon>Spirochaetota</taxon>
        <taxon>Spirochaetia</taxon>
        <taxon>Leptospirales</taxon>
        <taxon>Leptospiraceae</taxon>
        <taxon>Leptospira</taxon>
    </lineage>
</organism>
<keyword evidence="2" id="KW-1185">Reference proteome</keyword>
<dbReference type="EMBL" id="RQET01000014">
    <property type="protein sequence ID" value="TGK06238.1"/>
    <property type="molecule type" value="Genomic_DNA"/>
</dbReference>
<gene>
    <name evidence="1" type="ORF">EHO60_16775</name>
</gene>
<dbReference type="AlphaFoldDB" id="A0A4R9G415"/>
<name>A0A4R9G415_9LEPT</name>
<reference evidence="1" key="1">
    <citation type="journal article" date="2019" name="PLoS Negl. Trop. Dis.">
        <title>Revisiting the worldwide diversity of Leptospira species in the environment.</title>
        <authorList>
            <person name="Vincent A.T."/>
            <person name="Schiettekatte O."/>
            <person name="Bourhy P."/>
            <person name="Veyrier F.J."/>
            <person name="Picardeau M."/>
        </authorList>
    </citation>
    <scope>NUCLEOTIDE SEQUENCE [LARGE SCALE GENOMIC DNA]</scope>
    <source>
        <strain evidence="1">SSW15</strain>
    </source>
</reference>
<evidence type="ECO:0000313" key="2">
    <source>
        <dbReference type="Proteomes" id="UP000298458"/>
    </source>
</evidence>
<dbReference type="OrthoDB" id="330698at2"/>
<accession>A0A4R9G415</accession>
<evidence type="ECO:0000313" key="1">
    <source>
        <dbReference type="EMBL" id="TGK06238.1"/>
    </source>
</evidence>
<sequence>MRRALYILLVLVQVVLVLFSSSIDLIDQGETSRISNVALKKGSSLAFLESDLTGSDPLFFAPARERDSRPVELLSDAPSFFPWIPPVFLSGHFFLDEKTWSKNLVSFLLTSLPPPALS</sequence>
<proteinExistence type="predicted"/>
<protein>
    <submittedName>
        <fullName evidence="1">Uncharacterized protein</fullName>
    </submittedName>
</protein>
<comment type="caution">
    <text evidence="1">The sequence shown here is derived from an EMBL/GenBank/DDBJ whole genome shotgun (WGS) entry which is preliminary data.</text>
</comment>